<evidence type="ECO:0000256" key="1">
    <source>
        <dbReference type="SAM" id="MobiDB-lite"/>
    </source>
</evidence>
<protein>
    <submittedName>
        <fullName evidence="2">Putative membrane protein ArfC</fullName>
    </submittedName>
</protein>
<evidence type="ECO:0000313" key="3">
    <source>
        <dbReference type="Proteomes" id="UP000465360"/>
    </source>
</evidence>
<sequence length="211" mass="21780">MAHVHWWLAALSFVLGLVLTLTLMVRPVRPAAPAGAVAAAPKMAARPGPARGDGRKGVPAKKSAAGKAGKAGKGAPAKKGPPRKGAPAKKGVGAKGGAKKRVPAGRGPATKKAGASAKDADAPTKRIRVVKVAKDKSGEKPFAPYGPGSARADSDGGGPDGWLVKGRSDTRLFYKPEDPSYEDVTAQVWFEDEAAAKRAFFTPWSKSARKK</sequence>
<feature type="compositionally biased region" description="Low complexity" evidence="1">
    <location>
        <begin position="33"/>
        <end position="50"/>
    </location>
</feature>
<feature type="compositionally biased region" description="Low complexity" evidence="1">
    <location>
        <begin position="60"/>
        <end position="91"/>
    </location>
</feature>
<dbReference type="AlphaFoldDB" id="A0A7I9YVN0"/>
<evidence type="ECO:0000313" key="2">
    <source>
        <dbReference type="EMBL" id="GFG92705.1"/>
    </source>
</evidence>
<comment type="caution">
    <text evidence="2">The sequence shown here is derived from an EMBL/GenBank/DDBJ whole genome shotgun (WGS) entry which is preliminary data.</text>
</comment>
<dbReference type="EMBL" id="BLKZ01000001">
    <property type="protein sequence ID" value="GFG92705.1"/>
    <property type="molecule type" value="Genomic_DNA"/>
</dbReference>
<reference evidence="2 3" key="1">
    <citation type="journal article" date="2019" name="Emerg. Microbes Infect.">
        <title>Comprehensive subspecies identification of 175 nontuberculous mycobacteria species based on 7547 genomic profiles.</title>
        <authorList>
            <person name="Matsumoto Y."/>
            <person name="Kinjo T."/>
            <person name="Motooka D."/>
            <person name="Nabeya D."/>
            <person name="Jung N."/>
            <person name="Uechi K."/>
            <person name="Horii T."/>
            <person name="Iida T."/>
            <person name="Fujita J."/>
            <person name="Nakamura S."/>
        </authorList>
    </citation>
    <scope>NUCLEOTIDE SEQUENCE [LARGE SCALE GENOMIC DNA]</scope>
    <source>
        <strain evidence="2 3">JCM 30725</strain>
    </source>
</reference>
<gene>
    <name evidence="2" type="primary">arfC</name>
    <name evidence="2" type="ORF">MBOU_47470</name>
</gene>
<keyword evidence="3" id="KW-1185">Reference proteome</keyword>
<feature type="compositionally biased region" description="Low complexity" evidence="1">
    <location>
        <begin position="104"/>
        <end position="117"/>
    </location>
</feature>
<proteinExistence type="predicted"/>
<accession>A0A7I9YVN0</accession>
<feature type="region of interest" description="Disordered" evidence="1">
    <location>
        <begin position="33"/>
        <end position="163"/>
    </location>
</feature>
<dbReference type="Proteomes" id="UP000465360">
    <property type="component" value="Unassembled WGS sequence"/>
</dbReference>
<dbReference type="RefSeq" id="WP_163717351.1">
    <property type="nucleotide sequence ID" value="NZ_BLKZ01000001.1"/>
</dbReference>
<name>A0A7I9YVN0_MYCBU</name>
<organism evidence="2 3">
    <name type="scientific">Mycobacterium bourgelatii</name>
    <dbReference type="NCBI Taxonomy" id="1273442"/>
    <lineage>
        <taxon>Bacteria</taxon>
        <taxon>Bacillati</taxon>
        <taxon>Actinomycetota</taxon>
        <taxon>Actinomycetes</taxon>
        <taxon>Mycobacteriales</taxon>
        <taxon>Mycobacteriaceae</taxon>
        <taxon>Mycobacterium</taxon>
    </lineage>
</organism>